<dbReference type="Proteomes" id="UP000675747">
    <property type="component" value="Unassembled WGS sequence"/>
</dbReference>
<evidence type="ECO:0000256" key="1">
    <source>
        <dbReference type="SAM" id="Phobius"/>
    </source>
</evidence>
<name>A0A8J7VSY5_9GAMM</name>
<accession>A0A8J7VSY5</accession>
<dbReference type="RefSeq" id="WP_211925656.1">
    <property type="nucleotide sequence ID" value="NZ_JAGQFT020000003.1"/>
</dbReference>
<evidence type="ECO:0000313" key="3">
    <source>
        <dbReference type="EMBL" id="MBS7456635.1"/>
    </source>
</evidence>
<keyword evidence="1" id="KW-1133">Transmembrane helix</keyword>
<reference evidence="3 4" key="1">
    <citation type="journal article" date="2021" name="Microbiol. Resour. Announc.">
        <title>Draft Genome Sequence of Coralloluteibacterium stylophorae LMG 29479T.</title>
        <authorList>
            <person name="Karlyshev A.V."/>
            <person name="Kudryashova E.B."/>
            <person name="Ariskina E.V."/>
            <person name="Conroy A.P."/>
            <person name="Abidueva E.Y."/>
        </authorList>
    </citation>
    <scope>NUCLEOTIDE SEQUENCE [LARGE SCALE GENOMIC DNA]</scope>
    <source>
        <strain evidence="3 4">LMG 29479</strain>
    </source>
</reference>
<feature type="transmembrane region" description="Helical" evidence="1">
    <location>
        <begin position="33"/>
        <end position="53"/>
    </location>
</feature>
<evidence type="ECO:0000313" key="4">
    <source>
        <dbReference type="Proteomes" id="UP000675747"/>
    </source>
</evidence>
<dbReference type="AlphaFoldDB" id="A0A8J7VSY5"/>
<evidence type="ECO:0000313" key="2">
    <source>
        <dbReference type="EMBL" id="MBR0561686.1"/>
    </source>
</evidence>
<dbReference type="EMBL" id="JAGQFT010000017">
    <property type="protein sequence ID" value="MBR0561686.1"/>
    <property type="molecule type" value="Genomic_DNA"/>
</dbReference>
<keyword evidence="1" id="KW-0812">Transmembrane</keyword>
<organism evidence="2">
    <name type="scientific">Coralloluteibacterium stylophorae</name>
    <dbReference type="NCBI Taxonomy" id="1776034"/>
    <lineage>
        <taxon>Bacteria</taxon>
        <taxon>Pseudomonadati</taxon>
        <taxon>Pseudomonadota</taxon>
        <taxon>Gammaproteobacteria</taxon>
        <taxon>Lysobacterales</taxon>
        <taxon>Lysobacteraceae</taxon>
        <taxon>Coralloluteibacterium</taxon>
    </lineage>
</organism>
<keyword evidence="4" id="KW-1185">Reference proteome</keyword>
<comment type="caution">
    <text evidence="2">The sequence shown here is derived from an EMBL/GenBank/DDBJ whole genome shotgun (WGS) entry which is preliminary data.</text>
</comment>
<reference evidence="2" key="2">
    <citation type="submission" date="2021-04" db="EMBL/GenBank/DDBJ databases">
        <authorList>
            <person name="Karlyshev A.V."/>
        </authorList>
    </citation>
    <scope>NUCLEOTIDE SEQUENCE</scope>
    <source>
        <strain evidence="2">LMG 29479</strain>
    </source>
</reference>
<keyword evidence="1" id="KW-0472">Membrane</keyword>
<protein>
    <submittedName>
        <fullName evidence="2">Uncharacterized protein</fullName>
    </submittedName>
</protein>
<sequence length="136" mass="14024">MPATSPWTWILACFGLVAGALGVAALWTVLALALGGMSGWMALVAAVDAAILLRLAGVRGHGARAWAAVAGTAATLLLANWFIVAVDLGRALGLRPLEAVSRLGADTAWVFAVHGNGALDWLWMGLSLPLAAWLAR</sequence>
<proteinExistence type="predicted"/>
<feature type="transmembrane region" description="Helical" evidence="1">
    <location>
        <begin position="65"/>
        <end position="88"/>
    </location>
</feature>
<feature type="transmembrane region" description="Helical" evidence="1">
    <location>
        <begin position="7"/>
        <end position="27"/>
    </location>
</feature>
<dbReference type="EMBL" id="JAGQFT020000003">
    <property type="protein sequence ID" value="MBS7456635.1"/>
    <property type="molecule type" value="Genomic_DNA"/>
</dbReference>
<gene>
    <name evidence="3" type="ORF">KB893_005740</name>
    <name evidence="2" type="ORF">KB893_04010</name>
</gene>